<evidence type="ECO:0000313" key="14">
    <source>
        <dbReference type="EMBL" id="JAT19654.1"/>
    </source>
</evidence>
<gene>
    <name evidence="14" type="ORF">g.11264</name>
</gene>
<dbReference type="FunFam" id="3.40.50.300:FF:000576">
    <property type="entry name" value="Elongation factor Tu"/>
    <property type="match status" value="1"/>
</dbReference>
<evidence type="ECO:0000256" key="5">
    <source>
        <dbReference type="ARBA" id="ARBA00022490"/>
    </source>
</evidence>
<dbReference type="InterPro" id="IPR000795">
    <property type="entry name" value="T_Tr_GTP-bd_dom"/>
</dbReference>
<accession>A0A1B6L7Z6</accession>
<keyword evidence="7" id="KW-0547">Nucleotide-binding</keyword>
<evidence type="ECO:0000256" key="6">
    <source>
        <dbReference type="ARBA" id="ARBA00022723"/>
    </source>
</evidence>
<name>A0A1B6L7Z6_9HEMI</name>
<keyword evidence="11" id="KW-0648">Protein biosynthesis</keyword>
<dbReference type="Pfam" id="PF03144">
    <property type="entry name" value="GTP_EFTU_D2"/>
    <property type="match status" value="1"/>
</dbReference>
<keyword evidence="8" id="KW-0251">Elongation factor</keyword>
<dbReference type="InterPro" id="IPR009000">
    <property type="entry name" value="Transl_B-barrel_sf"/>
</dbReference>
<dbReference type="Gene3D" id="3.40.50.300">
    <property type="entry name" value="P-loop containing nucleotide triphosphate hydrolases"/>
    <property type="match status" value="1"/>
</dbReference>
<dbReference type="FunFam" id="2.40.30.10:FF:000085">
    <property type="entry name" value="Elongation factor Tu"/>
    <property type="match status" value="1"/>
</dbReference>
<comment type="subcellular location">
    <subcellularLocation>
        <location evidence="1">Cytoplasm</location>
    </subcellularLocation>
</comment>
<evidence type="ECO:0000256" key="4">
    <source>
        <dbReference type="ARBA" id="ARBA00011986"/>
    </source>
</evidence>
<evidence type="ECO:0000256" key="2">
    <source>
        <dbReference type="ARBA" id="ARBA00007249"/>
    </source>
</evidence>
<dbReference type="GO" id="GO:0003746">
    <property type="term" value="F:translation elongation factor activity"/>
    <property type="evidence" value="ECO:0007669"/>
    <property type="project" value="UniProtKB-KW"/>
</dbReference>
<dbReference type="EC" id="3.6.5.3" evidence="4"/>
<dbReference type="PANTHER" id="PTHR43721:SF2">
    <property type="entry name" value="ELONGATION FACTOR TU, MITOCHONDRIAL"/>
    <property type="match status" value="1"/>
</dbReference>
<evidence type="ECO:0000256" key="10">
    <source>
        <dbReference type="ARBA" id="ARBA00022842"/>
    </source>
</evidence>
<sequence length="465" mass="50916">MVYICACFTNFRHTQVKVIKHLFRTNFTGEGSVLLNLSKSRCSNLIVTRNCVSNPVENHCNIGTIGHVDHGKTTLTAAITKIMSKNGKTKYVSYEQIDKAPEEKARGITINAAHVEYWSAKRHYAHTDCPGHADYVKNMISGASQMDGAIIVVAATDGQMPQTREHLFLAKQIGLSKILVYINKADLVDEEVIQLVELEMREILQDFGFDGDGCPVIVGSALLALNGDTSKIGEQSIIDLIDAADNYIPTPTRDFKSPYLMPIDNALAVPGRGSVVVGTISRGVITKNIEADLLGFSRHIKTVVTDIQVFQKSTQQASAGENVGCLLRGVKLNDVSKGMILCARGSVIFSNHYVAQVYFLSPNEGGRRRPVTSKYIQQLFSQTWNVTCRIDLPEGTSMVMPGEHSTVALTLLFKMVMSTGQSFTIRENNVTVATGIISDVLKPLTLPEKKGLIQVEVSPLKDNTV</sequence>
<dbReference type="NCBIfam" id="TIGR00231">
    <property type="entry name" value="small_GTP"/>
    <property type="match status" value="1"/>
</dbReference>
<evidence type="ECO:0000256" key="7">
    <source>
        <dbReference type="ARBA" id="ARBA00022741"/>
    </source>
</evidence>
<organism evidence="14">
    <name type="scientific">Graphocephala atropunctata</name>
    <dbReference type="NCBI Taxonomy" id="36148"/>
    <lineage>
        <taxon>Eukaryota</taxon>
        <taxon>Metazoa</taxon>
        <taxon>Ecdysozoa</taxon>
        <taxon>Arthropoda</taxon>
        <taxon>Hexapoda</taxon>
        <taxon>Insecta</taxon>
        <taxon>Pterygota</taxon>
        <taxon>Neoptera</taxon>
        <taxon>Paraneoptera</taxon>
        <taxon>Hemiptera</taxon>
        <taxon>Auchenorrhyncha</taxon>
        <taxon>Membracoidea</taxon>
        <taxon>Cicadellidae</taxon>
        <taxon>Cicadellinae</taxon>
        <taxon>Cicadellini</taxon>
        <taxon>Graphocephala</taxon>
    </lineage>
</organism>
<dbReference type="InterPro" id="IPR005225">
    <property type="entry name" value="Small_GTP-bd"/>
</dbReference>
<dbReference type="EMBL" id="GEBQ01020323">
    <property type="protein sequence ID" value="JAT19654.1"/>
    <property type="molecule type" value="Transcribed_RNA"/>
</dbReference>
<dbReference type="SUPFAM" id="SSF50465">
    <property type="entry name" value="EF-Tu/eEF-1alpha/eIF2-gamma C-terminal domain"/>
    <property type="match status" value="1"/>
</dbReference>
<dbReference type="InterPro" id="IPR027417">
    <property type="entry name" value="P-loop_NTPase"/>
</dbReference>
<keyword evidence="6" id="KW-0479">Metal-binding</keyword>
<dbReference type="PROSITE" id="PS00301">
    <property type="entry name" value="G_TR_1"/>
    <property type="match status" value="1"/>
</dbReference>
<evidence type="ECO:0000256" key="11">
    <source>
        <dbReference type="ARBA" id="ARBA00022917"/>
    </source>
</evidence>
<dbReference type="PROSITE" id="PS51722">
    <property type="entry name" value="G_TR_2"/>
    <property type="match status" value="1"/>
</dbReference>
<keyword evidence="12" id="KW-0342">GTP-binding</keyword>
<dbReference type="SUPFAM" id="SSF50447">
    <property type="entry name" value="Translation proteins"/>
    <property type="match status" value="1"/>
</dbReference>
<evidence type="ECO:0000256" key="12">
    <source>
        <dbReference type="ARBA" id="ARBA00023134"/>
    </source>
</evidence>
<dbReference type="GO" id="GO:0046872">
    <property type="term" value="F:metal ion binding"/>
    <property type="evidence" value="ECO:0007669"/>
    <property type="project" value="UniProtKB-KW"/>
</dbReference>
<dbReference type="Pfam" id="PF03143">
    <property type="entry name" value="GTP_EFTU_D3"/>
    <property type="match status" value="1"/>
</dbReference>
<dbReference type="CDD" id="cd01884">
    <property type="entry name" value="EF_Tu"/>
    <property type="match status" value="1"/>
</dbReference>
<dbReference type="InterPro" id="IPR009001">
    <property type="entry name" value="Transl_elong_EF1A/Init_IF2_C"/>
</dbReference>
<dbReference type="SUPFAM" id="SSF52540">
    <property type="entry name" value="P-loop containing nucleoside triphosphate hydrolases"/>
    <property type="match status" value="1"/>
</dbReference>
<evidence type="ECO:0000256" key="1">
    <source>
        <dbReference type="ARBA" id="ARBA00004496"/>
    </source>
</evidence>
<dbReference type="Pfam" id="PF00009">
    <property type="entry name" value="GTP_EFTU"/>
    <property type="match status" value="1"/>
</dbReference>
<keyword evidence="10" id="KW-0460">Magnesium</keyword>
<dbReference type="InterPro" id="IPR050055">
    <property type="entry name" value="EF-Tu_GTPase"/>
</dbReference>
<feature type="domain" description="Tr-type G" evidence="13">
    <location>
        <begin position="57"/>
        <end position="252"/>
    </location>
</feature>
<evidence type="ECO:0000259" key="13">
    <source>
        <dbReference type="PROSITE" id="PS51722"/>
    </source>
</evidence>
<comment type="subunit">
    <text evidence="3">Monomer.</text>
</comment>
<dbReference type="GO" id="GO:0070125">
    <property type="term" value="P:mitochondrial translational elongation"/>
    <property type="evidence" value="ECO:0007669"/>
    <property type="project" value="TreeGrafter"/>
</dbReference>
<proteinExistence type="inferred from homology"/>
<evidence type="ECO:0000256" key="9">
    <source>
        <dbReference type="ARBA" id="ARBA00022801"/>
    </source>
</evidence>
<dbReference type="GO" id="GO:0005739">
    <property type="term" value="C:mitochondrion"/>
    <property type="evidence" value="ECO:0007669"/>
    <property type="project" value="TreeGrafter"/>
</dbReference>
<dbReference type="CDD" id="cd03706">
    <property type="entry name" value="mtEFTU_III"/>
    <property type="match status" value="1"/>
</dbReference>
<keyword evidence="9" id="KW-0378">Hydrolase</keyword>
<evidence type="ECO:0000256" key="8">
    <source>
        <dbReference type="ARBA" id="ARBA00022768"/>
    </source>
</evidence>
<dbReference type="NCBIfam" id="NF009373">
    <property type="entry name" value="PRK12736.1"/>
    <property type="match status" value="1"/>
</dbReference>
<dbReference type="GO" id="GO:0003924">
    <property type="term" value="F:GTPase activity"/>
    <property type="evidence" value="ECO:0007669"/>
    <property type="project" value="InterPro"/>
</dbReference>
<dbReference type="NCBIfam" id="NF009372">
    <property type="entry name" value="PRK12735.1"/>
    <property type="match status" value="1"/>
</dbReference>
<dbReference type="NCBIfam" id="NF000766">
    <property type="entry name" value="PRK00049.1"/>
    <property type="match status" value="1"/>
</dbReference>
<dbReference type="PANTHER" id="PTHR43721">
    <property type="entry name" value="ELONGATION FACTOR TU-RELATED"/>
    <property type="match status" value="1"/>
</dbReference>
<dbReference type="GO" id="GO:0005525">
    <property type="term" value="F:GTP binding"/>
    <property type="evidence" value="ECO:0007669"/>
    <property type="project" value="UniProtKB-KW"/>
</dbReference>
<reference evidence="14" key="1">
    <citation type="submission" date="2015-11" db="EMBL/GenBank/DDBJ databases">
        <title>De novo transcriptome assembly of four potential Pierce s Disease insect vectors from Arizona vineyards.</title>
        <authorList>
            <person name="Tassone E.E."/>
        </authorList>
    </citation>
    <scope>NUCLEOTIDE SEQUENCE</scope>
</reference>
<dbReference type="InterPro" id="IPR041709">
    <property type="entry name" value="EF-Tu_GTP-bd"/>
</dbReference>
<dbReference type="Gene3D" id="2.40.30.10">
    <property type="entry name" value="Translation factors"/>
    <property type="match status" value="2"/>
</dbReference>
<evidence type="ECO:0000256" key="3">
    <source>
        <dbReference type="ARBA" id="ARBA00011245"/>
    </source>
</evidence>
<comment type="similarity">
    <text evidence="2">Belongs to the TRAFAC class translation factor GTPase superfamily. Classic translation factor GTPase family. EF-Tu/EF-1A subfamily.</text>
</comment>
<dbReference type="AlphaFoldDB" id="A0A1B6L7Z6"/>
<dbReference type="PRINTS" id="PR00315">
    <property type="entry name" value="ELONGATNFCT"/>
</dbReference>
<dbReference type="InterPro" id="IPR031157">
    <property type="entry name" value="G_TR_CS"/>
</dbReference>
<dbReference type="InterPro" id="IPR004161">
    <property type="entry name" value="EFTu-like_2"/>
</dbReference>
<protein>
    <recommendedName>
        <fullName evidence="4">protein-synthesizing GTPase</fullName>
        <ecNumber evidence="4">3.6.5.3</ecNumber>
    </recommendedName>
</protein>
<dbReference type="InterPro" id="IPR004160">
    <property type="entry name" value="Transl_elong_EFTu/EF1A_C"/>
</dbReference>
<keyword evidence="5" id="KW-0963">Cytoplasm</keyword>